<dbReference type="FunFam" id="3.30.43.10:FF:000004">
    <property type="entry name" value="Berberine bridge enzyme-like 15"/>
    <property type="match status" value="1"/>
</dbReference>
<dbReference type="InterPro" id="IPR016167">
    <property type="entry name" value="FAD-bd_PCMH_sub1"/>
</dbReference>
<keyword evidence="6" id="KW-1015">Disulfide bond</keyword>
<dbReference type="PROSITE" id="PS51387">
    <property type="entry name" value="FAD_PCMH"/>
    <property type="match status" value="1"/>
</dbReference>
<evidence type="ECO:0000256" key="2">
    <source>
        <dbReference type="ARBA" id="ARBA00005466"/>
    </source>
</evidence>
<evidence type="ECO:0000259" key="10">
    <source>
        <dbReference type="PROSITE" id="PS51387"/>
    </source>
</evidence>
<dbReference type="SUPFAM" id="SSF56176">
    <property type="entry name" value="FAD-binding/transporter-associated domain-like"/>
    <property type="match status" value="1"/>
</dbReference>
<comment type="cofactor">
    <cofactor evidence="1">
        <name>FAD</name>
        <dbReference type="ChEBI" id="CHEBI:57692"/>
    </cofactor>
</comment>
<comment type="similarity">
    <text evidence="2">Belongs to the oxygen-dependent FAD-linked oxidoreductase family.</text>
</comment>
<feature type="chain" id="PRO_5040243002" description="FAD-binding PCMH-type domain-containing protein" evidence="9">
    <location>
        <begin position="20"/>
        <end position="553"/>
    </location>
</feature>
<gene>
    <name evidence="11" type="ORF">Cgig2_032277</name>
</gene>
<comment type="caution">
    <text evidence="11">The sequence shown here is derived from an EMBL/GenBank/DDBJ whole genome shotgun (WGS) entry which is preliminary data.</text>
</comment>
<protein>
    <recommendedName>
        <fullName evidence="10">FAD-binding PCMH-type domain-containing protein</fullName>
    </recommendedName>
</protein>
<evidence type="ECO:0000256" key="8">
    <source>
        <dbReference type="SAM" id="Phobius"/>
    </source>
</evidence>
<feature type="transmembrane region" description="Helical" evidence="8">
    <location>
        <begin position="530"/>
        <end position="551"/>
    </location>
</feature>
<dbReference type="InterPro" id="IPR006094">
    <property type="entry name" value="Oxid_FAD_bind_N"/>
</dbReference>
<keyword evidence="7" id="KW-0325">Glycoprotein</keyword>
<keyword evidence="12" id="KW-1185">Reference proteome</keyword>
<evidence type="ECO:0000256" key="1">
    <source>
        <dbReference type="ARBA" id="ARBA00001974"/>
    </source>
</evidence>
<evidence type="ECO:0000256" key="4">
    <source>
        <dbReference type="ARBA" id="ARBA00022729"/>
    </source>
</evidence>
<dbReference type="InterPro" id="IPR012951">
    <property type="entry name" value="BBE"/>
</dbReference>
<evidence type="ECO:0000256" key="7">
    <source>
        <dbReference type="ARBA" id="ARBA00023180"/>
    </source>
</evidence>
<dbReference type="Proteomes" id="UP001153076">
    <property type="component" value="Unassembled WGS sequence"/>
</dbReference>
<dbReference type="Gene3D" id="3.40.462.20">
    <property type="match status" value="1"/>
</dbReference>
<sequence>MRLVVGIFSFLLFLWRVSSKTSDNFLQCLRKYSDPVNDISHIVYTSANNSAYSSVLQARIQNLRYNTPKTRKPEFIITPFKKSHVSAAVICTKNSGFNLRIRSGGHDFEGLSYVSDVPFILLDLFNLNAINVNVGAQTVYVEAGATVGELYYKIWEKSKVHGLPAGVCPTVGIGGHISGGGYGNMIRKYGLSVDHVVDAEIMDAQGRILNKKTMDEDLFWAIRGGGGASFGVVLSYTFNLVPVPKVVSVFQVMKFAEDNVTDLVYKWQHVMQDIDDDLFIRLLLQPVTVPKSNGKKVIRVTFISLFLGGADRLVSVMNSQFPELGLKRSDCLEMTWGESVLFWANYDNRTSMKVLLNQTYDADYLKRKSDYVTEPISKDGLELLWKKLVNIAKPGLVFNSYGGQMSKISESVTPFPHRHGNLYKIQYSISWKEPGEEAERKYLGMIRELYDFMTPYVSKSPRRAYLNYRDLDIGVAHDFTYEEGKVYGEKYFVDNFDRLVRVKSKVDADNFFRNEQSIPPLKSGGEKRKVVYAVYFLNAFATWLACAKWFLMP</sequence>
<keyword evidence="8" id="KW-0812">Transmembrane</keyword>
<dbReference type="Pfam" id="PF08031">
    <property type="entry name" value="BBE"/>
    <property type="match status" value="1"/>
</dbReference>
<feature type="signal peptide" evidence="9">
    <location>
        <begin position="1"/>
        <end position="19"/>
    </location>
</feature>
<dbReference type="InterPro" id="IPR036318">
    <property type="entry name" value="FAD-bd_PCMH-like_sf"/>
</dbReference>
<dbReference type="InterPro" id="IPR016169">
    <property type="entry name" value="FAD-bd_PCMH_sub2"/>
</dbReference>
<accession>A0A9Q1JMN9</accession>
<dbReference type="AlphaFoldDB" id="A0A9Q1JMN9"/>
<evidence type="ECO:0000256" key="3">
    <source>
        <dbReference type="ARBA" id="ARBA00022630"/>
    </source>
</evidence>
<dbReference type="PANTHER" id="PTHR32448">
    <property type="entry name" value="OS08G0158400 PROTEIN"/>
    <property type="match status" value="1"/>
</dbReference>
<dbReference type="GO" id="GO:0071949">
    <property type="term" value="F:FAD binding"/>
    <property type="evidence" value="ECO:0007669"/>
    <property type="project" value="InterPro"/>
</dbReference>
<feature type="domain" description="FAD-binding PCMH-type" evidence="10">
    <location>
        <begin position="69"/>
        <end position="243"/>
    </location>
</feature>
<keyword evidence="8" id="KW-1133">Transmembrane helix</keyword>
<proteinExistence type="inferred from homology"/>
<evidence type="ECO:0000313" key="12">
    <source>
        <dbReference type="Proteomes" id="UP001153076"/>
    </source>
</evidence>
<name>A0A9Q1JMN9_9CARY</name>
<dbReference type="GO" id="GO:0016491">
    <property type="term" value="F:oxidoreductase activity"/>
    <property type="evidence" value="ECO:0007669"/>
    <property type="project" value="InterPro"/>
</dbReference>
<reference evidence="11" key="1">
    <citation type="submission" date="2022-04" db="EMBL/GenBank/DDBJ databases">
        <title>Carnegiea gigantea Genome sequencing and assembly v2.</title>
        <authorList>
            <person name="Copetti D."/>
            <person name="Sanderson M.J."/>
            <person name="Burquez A."/>
            <person name="Wojciechowski M.F."/>
        </authorList>
    </citation>
    <scope>NUCLEOTIDE SEQUENCE</scope>
    <source>
        <strain evidence="11">SGP5-SGP5p</strain>
        <tissue evidence="11">Aerial part</tissue>
    </source>
</reference>
<evidence type="ECO:0000256" key="6">
    <source>
        <dbReference type="ARBA" id="ARBA00023157"/>
    </source>
</evidence>
<evidence type="ECO:0000313" key="11">
    <source>
        <dbReference type="EMBL" id="KAJ8424760.1"/>
    </source>
</evidence>
<dbReference type="Pfam" id="PF01565">
    <property type="entry name" value="FAD_binding_4"/>
    <property type="match status" value="1"/>
</dbReference>
<keyword evidence="3" id="KW-0285">Flavoprotein</keyword>
<dbReference type="Gene3D" id="3.30.43.10">
    <property type="entry name" value="Uridine Diphospho-n-acetylenolpyruvylglucosamine Reductase, domain 2"/>
    <property type="match status" value="1"/>
</dbReference>
<evidence type="ECO:0000256" key="5">
    <source>
        <dbReference type="ARBA" id="ARBA00022827"/>
    </source>
</evidence>
<dbReference type="OrthoDB" id="407275at2759"/>
<keyword evidence="4 9" id="KW-0732">Signal</keyword>
<keyword evidence="5" id="KW-0274">FAD</keyword>
<dbReference type="EMBL" id="JAKOGI010001609">
    <property type="protein sequence ID" value="KAJ8424760.1"/>
    <property type="molecule type" value="Genomic_DNA"/>
</dbReference>
<keyword evidence="8" id="KW-0472">Membrane</keyword>
<dbReference type="InterPro" id="IPR016166">
    <property type="entry name" value="FAD-bd_PCMH"/>
</dbReference>
<evidence type="ECO:0000256" key="9">
    <source>
        <dbReference type="SAM" id="SignalP"/>
    </source>
</evidence>
<dbReference type="Gene3D" id="3.30.465.10">
    <property type="match status" value="1"/>
</dbReference>
<organism evidence="11 12">
    <name type="scientific">Carnegiea gigantea</name>
    <dbReference type="NCBI Taxonomy" id="171969"/>
    <lineage>
        <taxon>Eukaryota</taxon>
        <taxon>Viridiplantae</taxon>
        <taxon>Streptophyta</taxon>
        <taxon>Embryophyta</taxon>
        <taxon>Tracheophyta</taxon>
        <taxon>Spermatophyta</taxon>
        <taxon>Magnoliopsida</taxon>
        <taxon>eudicotyledons</taxon>
        <taxon>Gunneridae</taxon>
        <taxon>Pentapetalae</taxon>
        <taxon>Caryophyllales</taxon>
        <taxon>Cactineae</taxon>
        <taxon>Cactaceae</taxon>
        <taxon>Cactoideae</taxon>
        <taxon>Echinocereeae</taxon>
        <taxon>Carnegiea</taxon>
    </lineage>
</organism>